<evidence type="ECO:0000256" key="1">
    <source>
        <dbReference type="SAM" id="Phobius"/>
    </source>
</evidence>
<gene>
    <name evidence="2" type="ORF">QYM36_010542</name>
</gene>
<name>A0AA88L202_ARTSF</name>
<keyword evidence="3" id="KW-1185">Reference proteome</keyword>
<proteinExistence type="predicted"/>
<keyword evidence="1" id="KW-1133">Transmembrane helix</keyword>
<feature type="non-terminal residue" evidence="2">
    <location>
        <position position="242"/>
    </location>
</feature>
<protein>
    <submittedName>
        <fullName evidence="2">Uncharacterized protein</fullName>
    </submittedName>
</protein>
<evidence type="ECO:0000313" key="2">
    <source>
        <dbReference type="EMBL" id="KAK2716008.1"/>
    </source>
</evidence>
<keyword evidence="1" id="KW-0812">Transmembrane</keyword>
<accession>A0AA88L202</accession>
<keyword evidence="1" id="KW-0472">Membrane</keyword>
<dbReference type="AlphaFoldDB" id="A0AA88L202"/>
<dbReference type="Proteomes" id="UP001187531">
    <property type="component" value="Unassembled WGS sequence"/>
</dbReference>
<comment type="caution">
    <text evidence="2">The sequence shown here is derived from an EMBL/GenBank/DDBJ whole genome shotgun (WGS) entry which is preliminary data.</text>
</comment>
<organism evidence="2 3">
    <name type="scientific">Artemia franciscana</name>
    <name type="common">Brine shrimp</name>
    <name type="synonym">Artemia sanfranciscana</name>
    <dbReference type="NCBI Taxonomy" id="6661"/>
    <lineage>
        <taxon>Eukaryota</taxon>
        <taxon>Metazoa</taxon>
        <taxon>Ecdysozoa</taxon>
        <taxon>Arthropoda</taxon>
        <taxon>Crustacea</taxon>
        <taxon>Branchiopoda</taxon>
        <taxon>Anostraca</taxon>
        <taxon>Artemiidae</taxon>
        <taxon>Artemia</taxon>
    </lineage>
</organism>
<feature type="transmembrane region" description="Helical" evidence="1">
    <location>
        <begin position="81"/>
        <end position="114"/>
    </location>
</feature>
<reference evidence="2" key="1">
    <citation type="submission" date="2023-07" db="EMBL/GenBank/DDBJ databases">
        <title>Chromosome-level genome assembly of Artemia franciscana.</title>
        <authorList>
            <person name="Jo E."/>
        </authorList>
    </citation>
    <scope>NUCLEOTIDE SEQUENCE</scope>
    <source>
        <tissue evidence="2">Whole body</tissue>
    </source>
</reference>
<dbReference type="EMBL" id="JAVRJZ010000012">
    <property type="protein sequence ID" value="KAK2716008.1"/>
    <property type="molecule type" value="Genomic_DNA"/>
</dbReference>
<evidence type="ECO:0000313" key="3">
    <source>
        <dbReference type="Proteomes" id="UP001187531"/>
    </source>
</evidence>
<sequence length="242" mass="26371">MDMFNNGGMFSQAAQSLGASQFLNPSAFGGLAPFLGPDASLSPMNGLFQTLMPSGLEGGEAAAEENDETIVVVKKKPEAGLLLGLLGLPIAIAVITVVVVAVTNVVVVVVANFFPDRFPRRNDLERNRPAYERKYMPKYRPAYETKYKPEYDAEYKPSYRRRRTLHKQGGSQFLNMFLIEELAAAVRDILSSEQCVQRALCDSAAITSALPGMRAAFASFSTALPGPLKWMGDIVANARNCK</sequence>